<comment type="caution">
    <text evidence="1">The sequence shown here is derived from an EMBL/GenBank/DDBJ whole genome shotgun (WGS) entry which is preliminary data.</text>
</comment>
<reference evidence="1 2" key="1">
    <citation type="journal article" date="2014" name="Agronomy (Basel)">
        <title>A Draft Genome Sequence for Ensete ventricosum, the Drought-Tolerant Tree Against Hunger.</title>
        <authorList>
            <person name="Harrison J."/>
            <person name="Moore K.A."/>
            <person name="Paszkiewicz K."/>
            <person name="Jones T."/>
            <person name="Grant M."/>
            <person name="Ambacheew D."/>
            <person name="Muzemil S."/>
            <person name="Studholme D.J."/>
        </authorList>
    </citation>
    <scope>NUCLEOTIDE SEQUENCE [LARGE SCALE GENOMIC DNA]</scope>
</reference>
<evidence type="ECO:0000313" key="1">
    <source>
        <dbReference type="EMBL" id="RRT49767.1"/>
    </source>
</evidence>
<dbReference type="EMBL" id="AMZH03013130">
    <property type="protein sequence ID" value="RRT49767.1"/>
    <property type="molecule type" value="Genomic_DNA"/>
</dbReference>
<proteinExistence type="predicted"/>
<protein>
    <submittedName>
        <fullName evidence="1">Uncharacterized protein</fullName>
    </submittedName>
</protein>
<accession>A0A426YDM6</accession>
<name>A0A426YDM6_ENSVE</name>
<sequence length="198" mass="22520">MEDPVYSVRGGSDLLRRRGGALLGLRQEGLAPIRWLRWQRLFKPRLFNKLAGKQLKSLPTPQAMSVGQKTINLVGLYSDLILHTQQIDLKGVRGCWSAHPSVKITEQLQNAFVITEMGWSDQKSYRGLSGSNFLVRFCSTTILVLEVIIPAVTNYVLVTSGACRKRYFKVNESVRGTEWWKNAPVNSFLDRLRTYLYS</sequence>
<dbReference type="Proteomes" id="UP000287651">
    <property type="component" value="Unassembled WGS sequence"/>
</dbReference>
<organism evidence="1 2">
    <name type="scientific">Ensete ventricosum</name>
    <name type="common">Abyssinian banana</name>
    <name type="synonym">Musa ensete</name>
    <dbReference type="NCBI Taxonomy" id="4639"/>
    <lineage>
        <taxon>Eukaryota</taxon>
        <taxon>Viridiplantae</taxon>
        <taxon>Streptophyta</taxon>
        <taxon>Embryophyta</taxon>
        <taxon>Tracheophyta</taxon>
        <taxon>Spermatophyta</taxon>
        <taxon>Magnoliopsida</taxon>
        <taxon>Liliopsida</taxon>
        <taxon>Zingiberales</taxon>
        <taxon>Musaceae</taxon>
        <taxon>Ensete</taxon>
    </lineage>
</organism>
<gene>
    <name evidence="1" type="ORF">B296_00037686</name>
</gene>
<dbReference type="AlphaFoldDB" id="A0A426YDM6"/>
<evidence type="ECO:0000313" key="2">
    <source>
        <dbReference type="Proteomes" id="UP000287651"/>
    </source>
</evidence>